<organism evidence="2 3">
    <name type="scientific">Alloiococcus otitis ATCC 51267</name>
    <dbReference type="NCBI Taxonomy" id="883081"/>
    <lineage>
        <taxon>Bacteria</taxon>
        <taxon>Bacillati</taxon>
        <taxon>Bacillota</taxon>
        <taxon>Bacilli</taxon>
        <taxon>Lactobacillales</taxon>
        <taxon>Carnobacteriaceae</taxon>
        <taxon>Alloiococcus</taxon>
    </lineage>
</organism>
<evidence type="ECO:0000313" key="2">
    <source>
        <dbReference type="EMBL" id="EKU92984.1"/>
    </source>
</evidence>
<name>K9E747_9LACT</name>
<dbReference type="RefSeq" id="WP_003778930.1">
    <property type="nucleotide sequence ID" value="NZ_JH992961.1"/>
</dbReference>
<dbReference type="InterPro" id="IPR011435">
    <property type="entry name" value="UmpAB"/>
</dbReference>
<feature type="transmembrane region" description="Helical" evidence="1">
    <location>
        <begin position="115"/>
        <end position="141"/>
    </location>
</feature>
<feature type="transmembrane region" description="Helical" evidence="1">
    <location>
        <begin position="209"/>
        <end position="229"/>
    </location>
</feature>
<evidence type="ECO:0000256" key="1">
    <source>
        <dbReference type="SAM" id="Phobius"/>
    </source>
</evidence>
<keyword evidence="1" id="KW-0472">Membrane</keyword>
<dbReference type="eggNOG" id="COG0589">
    <property type="taxonomic scope" value="Bacteria"/>
</dbReference>
<feature type="transmembrane region" description="Helical" evidence="1">
    <location>
        <begin position="299"/>
        <end position="327"/>
    </location>
</feature>
<keyword evidence="1" id="KW-1133">Transmembrane helix</keyword>
<protein>
    <recommendedName>
        <fullName evidence="4">DUF1538 domain-containing protein</fullName>
    </recommendedName>
</protein>
<feature type="transmembrane region" description="Helical" evidence="1">
    <location>
        <begin position="462"/>
        <end position="484"/>
    </location>
</feature>
<feature type="transmembrane region" description="Helical" evidence="1">
    <location>
        <begin position="153"/>
        <end position="172"/>
    </location>
</feature>
<feature type="transmembrane region" description="Helical" evidence="1">
    <location>
        <begin position="36"/>
        <end position="58"/>
    </location>
</feature>
<dbReference type="Proteomes" id="UP000009875">
    <property type="component" value="Unassembled WGS sequence"/>
</dbReference>
<feature type="transmembrane region" description="Helical" evidence="1">
    <location>
        <begin position="12"/>
        <end position="30"/>
    </location>
</feature>
<feature type="transmembrane region" description="Helical" evidence="1">
    <location>
        <begin position="430"/>
        <end position="450"/>
    </location>
</feature>
<feature type="transmembrane region" description="Helical" evidence="1">
    <location>
        <begin position="333"/>
        <end position="354"/>
    </location>
</feature>
<proteinExistence type="predicted"/>
<reference evidence="2 3" key="1">
    <citation type="submission" date="2012-09" db="EMBL/GenBank/DDBJ databases">
        <title>The Genome Sequence of Alloiococcus otitis ATCC 51267.</title>
        <authorList>
            <consortium name="The Broad Institute Genome Sequencing Platform"/>
            <person name="Earl A."/>
            <person name="Ward D."/>
            <person name="Feldgarden M."/>
            <person name="Gevers D."/>
            <person name="Huys G."/>
            <person name="Walker B."/>
            <person name="Young S.K."/>
            <person name="Zeng Q."/>
            <person name="Gargeya S."/>
            <person name="Fitzgerald M."/>
            <person name="Haas B."/>
            <person name="Abouelleil A."/>
            <person name="Alvarado L."/>
            <person name="Arachchi H.M."/>
            <person name="Berlin A.M."/>
            <person name="Chapman S.B."/>
            <person name="Goldberg J."/>
            <person name="Griggs A."/>
            <person name="Gujja S."/>
            <person name="Hansen M."/>
            <person name="Howarth C."/>
            <person name="Imamovic A."/>
            <person name="Larimer J."/>
            <person name="McCowen C."/>
            <person name="Montmayeur A."/>
            <person name="Murphy C."/>
            <person name="Neiman D."/>
            <person name="Pearson M."/>
            <person name="Priest M."/>
            <person name="Roberts A."/>
            <person name="Saif S."/>
            <person name="Shea T."/>
            <person name="Sisk P."/>
            <person name="Sykes S."/>
            <person name="Wortman J."/>
            <person name="Nusbaum C."/>
            <person name="Birren B."/>
        </authorList>
    </citation>
    <scope>NUCLEOTIDE SEQUENCE [LARGE SCALE GENOMIC DNA]</scope>
    <source>
        <strain evidence="2 3">ATCC 51267</strain>
    </source>
</reference>
<evidence type="ECO:0000313" key="3">
    <source>
        <dbReference type="Proteomes" id="UP000009875"/>
    </source>
</evidence>
<sequence>MNILTEKFKEVLTSVLPIYIIVLLIYFFLIDIPSSILLSFTIGTIVIIIGLTTFLTGVEVGISPIGEYMGRGIAKSNKLSILIIFGFILGFLISASEPSVLVLGQQLETISDGLISSFAMVMVISVGLGVMIVLGLMRIVYKWSLRAVLTTSYLIIFGLTLISSNEIIAIAFDASGATTGEVTVPFILSLAAGVAVLESNSKSSSADSFGLVGVASVGAIIAVLIFNLLTPSGGDLSGSLDIGVAQEINIVEQYASTLIEEAIDVFFTLLPIVVLFWIFQKLRLNIPKSELNRIWKGTVYVYIGLVLFMTGVYAGFMDMGIIVGYTLGSEDMLVELSLVGAVIGLVTILAEPAVNVLTHQIEDVTANAIHRKPVLVALCIGVSFAIFLAIIRMLVPGLELWHILLPGYILVLILQFFVPNVFVGMSFDAGGVATGPLTATFILAFVQGAAEAIPQATVIGEGFGMIALVALMPILTLQILGFIYSIRSKD</sequence>
<gene>
    <name evidence="2" type="ORF">HMPREF9698_01290</name>
</gene>
<keyword evidence="3" id="KW-1185">Reference proteome</keyword>
<dbReference type="OrthoDB" id="9805989at2"/>
<dbReference type="STRING" id="883081.HMPREF9698_01290"/>
<comment type="caution">
    <text evidence="2">The sequence shown here is derived from an EMBL/GenBank/DDBJ whole genome shotgun (WGS) entry which is preliminary data.</text>
</comment>
<dbReference type="EMBL" id="AGXA01000029">
    <property type="protein sequence ID" value="EKU92984.1"/>
    <property type="molecule type" value="Genomic_DNA"/>
</dbReference>
<dbReference type="Pfam" id="PF07556">
    <property type="entry name" value="DUF1538"/>
    <property type="match status" value="2"/>
</dbReference>
<feature type="transmembrane region" description="Helical" evidence="1">
    <location>
        <begin position="262"/>
        <end position="279"/>
    </location>
</feature>
<dbReference type="HOGENOM" id="CLU_026769_2_0_9"/>
<dbReference type="AlphaFoldDB" id="K9E747"/>
<dbReference type="PATRIC" id="fig|883081.3.peg.1467"/>
<feature type="transmembrane region" description="Helical" evidence="1">
    <location>
        <begin position="374"/>
        <end position="394"/>
    </location>
</feature>
<feature type="transmembrane region" description="Helical" evidence="1">
    <location>
        <begin position="178"/>
        <end position="197"/>
    </location>
</feature>
<keyword evidence="1" id="KW-0812">Transmembrane</keyword>
<accession>K9E747</accession>
<feature type="transmembrane region" description="Helical" evidence="1">
    <location>
        <begin position="400"/>
        <end position="418"/>
    </location>
</feature>
<feature type="transmembrane region" description="Helical" evidence="1">
    <location>
        <begin position="79"/>
        <end position="95"/>
    </location>
</feature>
<evidence type="ECO:0008006" key="4">
    <source>
        <dbReference type="Google" id="ProtNLM"/>
    </source>
</evidence>